<sequence>MKMSESRIFASPPMLMILLSLVIASFFSTTAGQIGVCYGMLGKPFPSPSEVVALYKQQNIQRMRIYGPDQATLEALRGSNIELILDLPTSQLADMANQANADKWVQENVQRYIDGVRFRYINVGNEVKPSDGQFLLPAMQNIEKALSGAGIGVKVSTSIATDTTTDTNPPSHGKFKDEYSFLTPVIDFLASKQSPLLANIYPYIAYISDKANIHLDFALFTSQSTVFTDEKNLQYQNLFDASLDSVYAALEKSGGGSMEVVVSESGWPTEGGDGASVENAKTYVNNLIQHVKNGSPKRSGKAIETYIFAMFDENQKDGDYEKFWGLYHPDQQPKYEVGFN</sequence>
<proteinExistence type="inferred from homology"/>
<dbReference type="InterPro" id="IPR000490">
    <property type="entry name" value="Glyco_hydro_17"/>
</dbReference>
<feature type="signal peptide" evidence="8">
    <location>
        <begin position="1"/>
        <end position="32"/>
    </location>
</feature>
<dbReference type="RefSeq" id="XP_010516340.1">
    <property type="nucleotide sequence ID" value="XM_010518038.2"/>
</dbReference>
<keyword evidence="4 7" id="KW-0378">Hydrolase</keyword>
<comment type="catalytic activity">
    <reaction evidence="1">
        <text>Hydrolysis of (1-&gt;3)-beta-D-glucosidic linkages in (1-&gt;3)-beta-D-glucans.</text>
        <dbReference type="EC" id="3.2.1.39"/>
    </reaction>
</comment>
<protein>
    <recommendedName>
        <fullName evidence="3">glucan endo-1,3-beta-D-glucosidase</fullName>
        <ecNumber evidence="3">3.2.1.39</ecNumber>
    </recommendedName>
</protein>
<accession>A0ABM0ZIU7</accession>
<gene>
    <name evidence="10" type="primary">LOC104792017</name>
</gene>
<comment type="similarity">
    <text evidence="2 6">Belongs to the glycosyl hydrolase 17 family.</text>
</comment>
<dbReference type="InterPro" id="IPR017853">
    <property type="entry name" value="GH"/>
</dbReference>
<dbReference type="GeneID" id="104792017"/>
<dbReference type="InterPro" id="IPR044965">
    <property type="entry name" value="Glyco_hydro_17_plant"/>
</dbReference>
<evidence type="ECO:0000256" key="7">
    <source>
        <dbReference type="RuleBase" id="RU004336"/>
    </source>
</evidence>
<reference evidence="10" key="2">
    <citation type="submission" date="2025-08" db="UniProtKB">
        <authorList>
            <consortium name="RefSeq"/>
        </authorList>
    </citation>
    <scope>IDENTIFICATION</scope>
    <source>
        <tissue evidence="10">Leaf</tissue>
    </source>
</reference>
<evidence type="ECO:0000256" key="1">
    <source>
        <dbReference type="ARBA" id="ARBA00000382"/>
    </source>
</evidence>
<evidence type="ECO:0000256" key="2">
    <source>
        <dbReference type="ARBA" id="ARBA00008773"/>
    </source>
</evidence>
<keyword evidence="9" id="KW-1185">Reference proteome</keyword>
<dbReference type="EC" id="3.2.1.39" evidence="3"/>
<evidence type="ECO:0000256" key="3">
    <source>
        <dbReference type="ARBA" id="ARBA00012780"/>
    </source>
</evidence>
<dbReference type="PROSITE" id="PS00587">
    <property type="entry name" value="GLYCOSYL_HYDROL_F17"/>
    <property type="match status" value="1"/>
</dbReference>
<dbReference type="Proteomes" id="UP000694864">
    <property type="component" value="Chromosome 6"/>
</dbReference>
<evidence type="ECO:0000256" key="5">
    <source>
        <dbReference type="ARBA" id="ARBA00023295"/>
    </source>
</evidence>
<dbReference type="Pfam" id="PF00332">
    <property type="entry name" value="Glyco_hydro_17"/>
    <property type="match status" value="1"/>
</dbReference>
<organism evidence="9 10">
    <name type="scientific">Camelina sativa</name>
    <name type="common">False flax</name>
    <name type="synonym">Myagrum sativum</name>
    <dbReference type="NCBI Taxonomy" id="90675"/>
    <lineage>
        <taxon>Eukaryota</taxon>
        <taxon>Viridiplantae</taxon>
        <taxon>Streptophyta</taxon>
        <taxon>Embryophyta</taxon>
        <taxon>Tracheophyta</taxon>
        <taxon>Spermatophyta</taxon>
        <taxon>Magnoliopsida</taxon>
        <taxon>eudicotyledons</taxon>
        <taxon>Gunneridae</taxon>
        <taxon>Pentapetalae</taxon>
        <taxon>rosids</taxon>
        <taxon>malvids</taxon>
        <taxon>Brassicales</taxon>
        <taxon>Brassicaceae</taxon>
        <taxon>Camelineae</taxon>
        <taxon>Camelina</taxon>
    </lineage>
</organism>
<dbReference type="PANTHER" id="PTHR32227">
    <property type="entry name" value="GLUCAN ENDO-1,3-BETA-GLUCOSIDASE BG1-RELATED-RELATED"/>
    <property type="match status" value="1"/>
</dbReference>
<keyword evidence="5 7" id="KW-0326">Glycosidase</keyword>
<dbReference type="SUPFAM" id="SSF51445">
    <property type="entry name" value="(Trans)glycosidases"/>
    <property type="match status" value="1"/>
</dbReference>
<evidence type="ECO:0000256" key="4">
    <source>
        <dbReference type="ARBA" id="ARBA00022801"/>
    </source>
</evidence>
<reference evidence="9" key="1">
    <citation type="journal article" date="2014" name="Nat. Commun.">
        <title>The emerging biofuel crop Camelina sativa retains a highly undifferentiated hexaploid genome structure.</title>
        <authorList>
            <person name="Kagale S."/>
            <person name="Koh C."/>
            <person name="Nixon J."/>
            <person name="Bollina V."/>
            <person name="Clarke W.E."/>
            <person name="Tuteja R."/>
            <person name="Spillane C."/>
            <person name="Robinson S.J."/>
            <person name="Links M.G."/>
            <person name="Clarke C."/>
            <person name="Higgins E.E."/>
            <person name="Huebert T."/>
            <person name="Sharpe A.G."/>
            <person name="Parkin I.A."/>
        </authorList>
    </citation>
    <scope>NUCLEOTIDE SEQUENCE [LARGE SCALE GENOMIC DNA]</scope>
    <source>
        <strain evidence="9">cv. DH55</strain>
    </source>
</reference>
<evidence type="ECO:0000313" key="9">
    <source>
        <dbReference type="Proteomes" id="UP000694864"/>
    </source>
</evidence>
<evidence type="ECO:0000313" key="10">
    <source>
        <dbReference type="RefSeq" id="XP_010516340.1"/>
    </source>
</evidence>
<evidence type="ECO:0000256" key="8">
    <source>
        <dbReference type="SAM" id="SignalP"/>
    </source>
</evidence>
<dbReference type="Gene3D" id="3.20.20.80">
    <property type="entry name" value="Glycosidases"/>
    <property type="match status" value="1"/>
</dbReference>
<name>A0ABM0ZIU7_CAMSA</name>
<keyword evidence="8" id="KW-0732">Signal</keyword>
<feature type="chain" id="PRO_5047393479" description="glucan endo-1,3-beta-D-glucosidase" evidence="8">
    <location>
        <begin position="33"/>
        <end position="340"/>
    </location>
</feature>
<evidence type="ECO:0000256" key="6">
    <source>
        <dbReference type="RuleBase" id="RU004335"/>
    </source>
</evidence>